<dbReference type="InterPro" id="IPR025535">
    <property type="entry name" value="DUF4421"/>
</dbReference>
<feature type="chain" id="PRO_5013234473" description="DUF4421 domain-containing protein" evidence="1">
    <location>
        <begin position="20"/>
        <end position="311"/>
    </location>
</feature>
<dbReference type="Proteomes" id="UP000198345">
    <property type="component" value="Unassembled WGS sequence"/>
</dbReference>
<dbReference type="AlphaFoldDB" id="A0A226HML7"/>
<evidence type="ECO:0000313" key="3">
    <source>
        <dbReference type="Proteomes" id="UP000198345"/>
    </source>
</evidence>
<name>A0A226HML7_9FLAO</name>
<evidence type="ECO:0000313" key="2">
    <source>
        <dbReference type="EMBL" id="OXA94750.1"/>
    </source>
</evidence>
<dbReference type="EMBL" id="MUGW01000008">
    <property type="protein sequence ID" value="OXA94750.1"/>
    <property type="molecule type" value="Genomic_DNA"/>
</dbReference>
<proteinExistence type="predicted"/>
<dbReference type="RefSeq" id="WP_089048410.1">
    <property type="nucleotide sequence ID" value="NZ_FXTV01000002.1"/>
</dbReference>
<evidence type="ECO:0000256" key="1">
    <source>
        <dbReference type="SAM" id="SignalP"/>
    </source>
</evidence>
<organism evidence="2 3">
    <name type="scientific">Flavobacterium hercynium</name>
    <dbReference type="NCBI Taxonomy" id="387094"/>
    <lineage>
        <taxon>Bacteria</taxon>
        <taxon>Pseudomonadati</taxon>
        <taxon>Bacteroidota</taxon>
        <taxon>Flavobacteriia</taxon>
        <taxon>Flavobacteriales</taxon>
        <taxon>Flavobacteriaceae</taxon>
        <taxon>Flavobacterium</taxon>
    </lineage>
</organism>
<keyword evidence="1" id="KW-0732">Signal</keyword>
<gene>
    <name evidence="2" type="ORF">B0A66_03205</name>
</gene>
<comment type="caution">
    <text evidence="2">The sequence shown here is derived from an EMBL/GenBank/DDBJ whole genome shotgun (WGS) entry which is preliminary data.</text>
</comment>
<reference evidence="2 3" key="1">
    <citation type="submission" date="2016-11" db="EMBL/GenBank/DDBJ databases">
        <title>Whole genomes of Flavobacteriaceae.</title>
        <authorList>
            <person name="Stine C."/>
            <person name="Li C."/>
            <person name="Tadesse D."/>
        </authorList>
    </citation>
    <scope>NUCLEOTIDE SEQUENCE [LARGE SCALE GENOMIC DNA]</scope>
    <source>
        <strain evidence="2 3">DSM 18292</strain>
    </source>
</reference>
<feature type="signal peptide" evidence="1">
    <location>
        <begin position="1"/>
        <end position="19"/>
    </location>
</feature>
<sequence length="311" mass="35703">MNLRLIILFLLVSTWNCFAQNDSISNIIDYDDKVIASLYQLETANRFDILSGKEANFRTVSIEPDYKSQLGVSLSYQFLNLSLSFAPDFFPGNKESRNAKLLSFNYTLFLKKWAQSFTFINQKGFYISEKGLSLPLPDMRTTKIGTTTSYIFNDNFSYKTLTSQNAWQRKSAGSFVPKLSFYYTNLTFNSDLDFSDGNMYFLSLAPTYCYNFVISNRFIIGSGIGFGAGINMIDEKVYGLYQFDFNFKLGYNKDDFFVFANTNVVSFFQSDAAQTRLDDTLSSFIFTIGYRFDAPKKVKKVYEKIHEKTGL</sequence>
<keyword evidence="3" id="KW-1185">Reference proteome</keyword>
<protein>
    <recommendedName>
        <fullName evidence="4">DUF4421 domain-containing protein</fullName>
    </recommendedName>
</protein>
<dbReference type="OrthoDB" id="669053at2"/>
<accession>A0A226HML7</accession>
<evidence type="ECO:0008006" key="4">
    <source>
        <dbReference type="Google" id="ProtNLM"/>
    </source>
</evidence>
<dbReference type="Pfam" id="PF14391">
    <property type="entry name" value="DUF4421"/>
    <property type="match status" value="1"/>
</dbReference>